<gene>
    <name evidence="2" type="ORF">OCOJLMKI_0774</name>
</gene>
<accession>A0ABQ4RS18</accession>
<keyword evidence="3" id="KW-1185">Reference proteome</keyword>
<dbReference type="NCBIfam" id="NF041366">
    <property type="entry name" value="GntA_guanitoxin"/>
    <property type="match status" value="1"/>
</dbReference>
<comment type="caution">
    <text evidence="2">The sequence shown here is derived from an EMBL/GenBank/DDBJ whole genome shotgun (WGS) entry which is preliminary data.</text>
</comment>
<protein>
    <recommendedName>
        <fullName evidence="4">YqcI/YcgG family protein</fullName>
    </recommendedName>
</protein>
<evidence type="ECO:0000313" key="3">
    <source>
        <dbReference type="Proteomes" id="UP001055125"/>
    </source>
</evidence>
<sequence length="287" mass="31726">MLLPNNDADHPLAHRLRSLILDPPFPCVGAKSALSRGKIRIIVARDIESDRDDARIYAALLAFIAGYRAEPALFQSFAVIFDGPRKLAEQGFEAALWSRMQSLSDRDSVVGQSYDPRVTADPEDARFSMSFGGEGFFIVGLHPQASRMARRFEAPCLIFNLHDQFERLRAAGRYERMRDAIVERDIALAGSPNPMLAQHGERSAARQFSGRAVPEDWSCPFQRSADTPAWDAGQVAADLRSGAFIVDEQTGAPFAPQAPTRPEDRDGPVRQVNDASIRPGAREQPHD</sequence>
<dbReference type="Proteomes" id="UP001055125">
    <property type="component" value="Unassembled WGS sequence"/>
</dbReference>
<feature type="region of interest" description="Disordered" evidence="1">
    <location>
        <begin position="248"/>
        <end position="287"/>
    </location>
</feature>
<evidence type="ECO:0000256" key="1">
    <source>
        <dbReference type="SAM" id="MobiDB-lite"/>
    </source>
</evidence>
<dbReference type="InterPro" id="IPR014988">
    <property type="entry name" value="Uncharacterised_YqcI/YcgG"/>
</dbReference>
<evidence type="ECO:0000313" key="2">
    <source>
        <dbReference type="EMBL" id="GJD93578.1"/>
    </source>
</evidence>
<reference evidence="2" key="1">
    <citation type="journal article" date="2021" name="Front. Microbiol.">
        <title>Comprehensive Comparative Genomics and Phenotyping of Methylobacterium Species.</title>
        <authorList>
            <person name="Alessa O."/>
            <person name="Ogura Y."/>
            <person name="Fujitani Y."/>
            <person name="Takami H."/>
            <person name="Hayashi T."/>
            <person name="Sahin N."/>
            <person name="Tani A."/>
        </authorList>
    </citation>
    <scope>NUCLEOTIDE SEQUENCE</scope>
    <source>
        <strain evidence="2">DSM 19015</strain>
    </source>
</reference>
<dbReference type="PANTHER" id="PTHR40045">
    <property type="entry name" value="YCGG FAMILY PROTEIN"/>
    <property type="match status" value="1"/>
</dbReference>
<dbReference type="EMBL" id="BPQP01000010">
    <property type="protein sequence ID" value="GJD93578.1"/>
    <property type="molecule type" value="Genomic_DNA"/>
</dbReference>
<organism evidence="2 3">
    <name type="scientific">Methylobacterium iners</name>
    <dbReference type="NCBI Taxonomy" id="418707"/>
    <lineage>
        <taxon>Bacteria</taxon>
        <taxon>Pseudomonadati</taxon>
        <taxon>Pseudomonadota</taxon>
        <taxon>Alphaproteobacteria</taxon>
        <taxon>Hyphomicrobiales</taxon>
        <taxon>Methylobacteriaceae</taxon>
        <taxon>Methylobacterium</taxon>
    </lineage>
</organism>
<evidence type="ECO:0008006" key="4">
    <source>
        <dbReference type="Google" id="ProtNLM"/>
    </source>
</evidence>
<dbReference type="Pfam" id="PF08892">
    <property type="entry name" value="YqcI_YcgG"/>
    <property type="match status" value="1"/>
</dbReference>
<proteinExistence type="predicted"/>
<name>A0ABQ4RS18_9HYPH</name>
<reference evidence="2" key="2">
    <citation type="submission" date="2021-08" db="EMBL/GenBank/DDBJ databases">
        <authorList>
            <person name="Tani A."/>
            <person name="Ola A."/>
            <person name="Ogura Y."/>
            <person name="Katsura K."/>
            <person name="Hayashi T."/>
        </authorList>
    </citation>
    <scope>NUCLEOTIDE SEQUENCE</scope>
    <source>
        <strain evidence="2">DSM 19015</strain>
    </source>
</reference>
<dbReference type="PANTHER" id="PTHR40045:SF1">
    <property type="entry name" value="YQCI_YCGG FAMILY PROTEIN"/>
    <property type="match status" value="1"/>
</dbReference>